<evidence type="ECO:0000256" key="1">
    <source>
        <dbReference type="SAM" id="MobiDB-lite"/>
    </source>
</evidence>
<dbReference type="GO" id="GO:0005634">
    <property type="term" value="C:nucleus"/>
    <property type="evidence" value="ECO:0007669"/>
    <property type="project" value="TreeGrafter"/>
</dbReference>
<evidence type="ECO:0000313" key="5">
    <source>
        <dbReference type="Proteomes" id="UP000298061"/>
    </source>
</evidence>
<keyword evidence="5" id="KW-1185">Reference proteome</keyword>
<feature type="compositionally biased region" description="Polar residues" evidence="1">
    <location>
        <begin position="7"/>
        <end position="18"/>
    </location>
</feature>
<reference evidence="4 5" key="1">
    <citation type="submission" date="2019-02" db="EMBL/GenBank/DDBJ databases">
        <title>Genome sequencing of the rare red list fungi Hericium alpestre (H. flagellum).</title>
        <authorList>
            <person name="Buettner E."/>
            <person name="Kellner H."/>
        </authorList>
    </citation>
    <scope>NUCLEOTIDE SEQUENCE [LARGE SCALE GENOMIC DNA]</scope>
    <source>
        <strain evidence="4 5">DSM 108284</strain>
    </source>
</reference>
<protein>
    <recommendedName>
        <fullName evidence="3">MAGE domain-containing protein</fullName>
    </recommendedName>
</protein>
<feature type="compositionally biased region" description="Acidic residues" evidence="1">
    <location>
        <begin position="40"/>
        <end position="55"/>
    </location>
</feature>
<keyword evidence="2" id="KW-0472">Membrane</keyword>
<feature type="compositionally biased region" description="Low complexity" evidence="1">
    <location>
        <begin position="19"/>
        <end position="34"/>
    </location>
</feature>
<dbReference type="EMBL" id="SFCI01002790">
    <property type="protein sequence ID" value="TFY73507.1"/>
    <property type="molecule type" value="Genomic_DNA"/>
</dbReference>
<dbReference type="AlphaFoldDB" id="A0A4Y9ZHL8"/>
<keyword evidence="2" id="KW-0812">Transmembrane</keyword>
<proteinExistence type="predicted"/>
<dbReference type="InterPro" id="IPR037445">
    <property type="entry name" value="MAGE"/>
</dbReference>
<dbReference type="SMART" id="SM01373">
    <property type="entry name" value="MAGE"/>
    <property type="match status" value="1"/>
</dbReference>
<dbReference type="PROSITE" id="PS50838">
    <property type="entry name" value="MAGE"/>
    <property type="match status" value="1"/>
</dbReference>
<dbReference type="GO" id="GO:0006281">
    <property type="term" value="P:DNA repair"/>
    <property type="evidence" value="ECO:0007669"/>
    <property type="project" value="TreeGrafter"/>
</dbReference>
<comment type="caution">
    <text evidence="4">The sequence shown here is derived from an EMBL/GenBank/DDBJ whole genome shotgun (WGS) entry which is preliminary data.</text>
</comment>
<name>A0A4Y9ZHL8_9AGAM</name>
<evidence type="ECO:0000313" key="4">
    <source>
        <dbReference type="EMBL" id="TFY73507.1"/>
    </source>
</evidence>
<feature type="compositionally biased region" description="Polar residues" evidence="1">
    <location>
        <begin position="146"/>
        <end position="157"/>
    </location>
</feature>
<keyword evidence="2" id="KW-1133">Transmembrane helix</keyword>
<organism evidence="4 5">
    <name type="scientific">Hericium alpestre</name>
    <dbReference type="NCBI Taxonomy" id="135208"/>
    <lineage>
        <taxon>Eukaryota</taxon>
        <taxon>Fungi</taxon>
        <taxon>Dikarya</taxon>
        <taxon>Basidiomycota</taxon>
        <taxon>Agaricomycotina</taxon>
        <taxon>Agaricomycetes</taxon>
        <taxon>Russulales</taxon>
        <taxon>Hericiaceae</taxon>
        <taxon>Hericium</taxon>
    </lineage>
</organism>
<evidence type="ECO:0000259" key="3">
    <source>
        <dbReference type="PROSITE" id="PS50838"/>
    </source>
</evidence>
<feature type="transmembrane region" description="Helical" evidence="2">
    <location>
        <begin position="236"/>
        <end position="257"/>
    </location>
</feature>
<dbReference type="OrthoDB" id="205198at2759"/>
<dbReference type="STRING" id="135208.A0A4Y9ZHL8"/>
<dbReference type="PANTHER" id="PTHR11736">
    <property type="entry name" value="MELANOMA-ASSOCIATED ANTIGEN MAGE ANTIGEN"/>
    <property type="match status" value="1"/>
</dbReference>
<dbReference type="InterPro" id="IPR041899">
    <property type="entry name" value="MAGE_WH2"/>
</dbReference>
<gene>
    <name evidence="4" type="ORF">EWM64_g10505</name>
</gene>
<feature type="compositionally biased region" description="Basic and acidic residues" evidence="1">
    <location>
        <begin position="135"/>
        <end position="144"/>
    </location>
</feature>
<dbReference type="Pfam" id="PF01454">
    <property type="entry name" value="MAGE"/>
    <property type="match status" value="1"/>
</dbReference>
<dbReference type="InterPro" id="IPR002190">
    <property type="entry name" value="MHD_dom"/>
</dbReference>
<feature type="region of interest" description="Disordered" evidence="1">
    <location>
        <begin position="1"/>
        <end position="61"/>
    </location>
</feature>
<evidence type="ECO:0000256" key="2">
    <source>
        <dbReference type="SAM" id="Phobius"/>
    </source>
</evidence>
<dbReference type="PANTHER" id="PTHR11736:SF14">
    <property type="entry name" value="NSE3 HOMOLOG, SMC5-SMC6 COMPLEX COMPONENT"/>
    <property type="match status" value="1"/>
</dbReference>
<feature type="domain" description="MAGE" evidence="3">
    <location>
        <begin position="64"/>
        <end position="124"/>
    </location>
</feature>
<feature type="region of interest" description="Disordered" evidence="1">
    <location>
        <begin position="135"/>
        <end position="172"/>
    </location>
</feature>
<dbReference type="Proteomes" id="UP000298061">
    <property type="component" value="Unassembled WGS sequence"/>
</dbReference>
<dbReference type="Gene3D" id="1.10.10.1200">
    <property type="entry name" value="MAGE homology domain, winged helix WH1 motif"/>
    <property type="match status" value="1"/>
</dbReference>
<dbReference type="Gene3D" id="1.10.10.1210">
    <property type="entry name" value="MAGE homology domain, winged helix WH2 motif"/>
    <property type="match status" value="1"/>
</dbReference>
<accession>A0A4Y9ZHL8</accession>
<dbReference type="InterPro" id="IPR041898">
    <property type="entry name" value="MAGE_WH1"/>
</dbReference>
<feature type="non-terminal residue" evidence="4">
    <location>
        <position position="303"/>
    </location>
</feature>
<sequence>MARAGPSRTQRASQSQEPTQTQRNGRTRGTQRTQTQRRDEDEDEEEADEDEDAEEGGDHAKHDMLKKVHALVRLALFHEQKRMPLRRDEISKMVMGSKRTAFTQVFNGAQDILRETFGMELAELPTRAAMQDINAGKDDKDKNKNPSQSQANGSTNGHAEGRQTVTGLKKKKAAAPGSKTYILRSTLHPTIIEYAALTDEHIIEEEAGDANSDDSDDETGTRNYGSIIAWNGSDQLASLGILYVILAVILVNGKVISDMDLRTNLRRLRLPANVAIPLSAQSTHRTIPLDAFLSQLVRQGYLD</sequence>